<dbReference type="Proteomes" id="UP000550729">
    <property type="component" value="Unassembled WGS sequence"/>
</dbReference>
<comment type="subcellular location">
    <subcellularLocation>
        <location evidence="1">Membrane</location>
        <topology evidence="1">Multi-pass membrane protein</topology>
    </subcellularLocation>
</comment>
<name>A0A848L3M2_9ACTN</name>
<gene>
    <name evidence="5" type="ORF">HH308_20785</name>
</gene>
<dbReference type="EMBL" id="JABBNB010000025">
    <property type="protein sequence ID" value="NMO03655.1"/>
    <property type="molecule type" value="Genomic_DNA"/>
</dbReference>
<keyword evidence="4" id="KW-0472">Membrane</keyword>
<sequence>MSSAPIRLARIAARLATGTTYAKLGFDAAYDPGPRVGMAAPMLAALRRVIPLPDDELIVRANGAVQAAAGAAMIVGLARRPSAAVLVGSLIPTTIAGHAFWSVDDPAARKMQQVQFQKNMAMLGGLLFAIADCEG</sequence>
<evidence type="ECO:0000256" key="1">
    <source>
        <dbReference type="ARBA" id="ARBA00004141"/>
    </source>
</evidence>
<keyword evidence="2" id="KW-0812">Transmembrane</keyword>
<protein>
    <submittedName>
        <fullName evidence="5">DoxX family membrane protein</fullName>
    </submittedName>
</protein>
<keyword evidence="3" id="KW-1133">Transmembrane helix</keyword>
<comment type="caution">
    <text evidence="5">The sequence shown here is derived from an EMBL/GenBank/DDBJ whole genome shotgun (WGS) entry which is preliminary data.</text>
</comment>
<accession>A0A848L3M2</accession>
<evidence type="ECO:0000313" key="6">
    <source>
        <dbReference type="Proteomes" id="UP000550729"/>
    </source>
</evidence>
<proteinExistence type="predicted"/>
<dbReference type="Pfam" id="PF07681">
    <property type="entry name" value="DoxX"/>
    <property type="match status" value="1"/>
</dbReference>
<dbReference type="AlphaFoldDB" id="A0A848L3M2"/>
<organism evidence="5 6">
    <name type="scientific">Gordonia asplenii</name>
    <dbReference type="NCBI Taxonomy" id="2725283"/>
    <lineage>
        <taxon>Bacteria</taxon>
        <taxon>Bacillati</taxon>
        <taxon>Actinomycetota</taxon>
        <taxon>Actinomycetes</taxon>
        <taxon>Mycobacteriales</taxon>
        <taxon>Gordoniaceae</taxon>
        <taxon>Gordonia</taxon>
    </lineage>
</organism>
<evidence type="ECO:0000256" key="2">
    <source>
        <dbReference type="ARBA" id="ARBA00022692"/>
    </source>
</evidence>
<evidence type="ECO:0000313" key="5">
    <source>
        <dbReference type="EMBL" id="NMO03655.1"/>
    </source>
</evidence>
<evidence type="ECO:0000256" key="3">
    <source>
        <dbReference type="ARBA" id="ARBA00022989"/>
    </source>
</evidence>
<keyword evidence="6" id="KW-1185">Reference proteome</keyword>
<dbReference type="InterPro" id="IPR032808">
    <property type="entry name" value="DoxX"/>
</dbReference>
<reference evidence="5 6" key="1">
    <citation type="submission" date="2020-04" db="EMBL/GenBank/DDBJ databases">
        <title>Gordonia sp. nov. TBRC 11910.</title>
        <authorList>
            <person name="Suriyachadkun C."/>
        </authorList>
    </citation>
    <scope>NUCLEOTIDE SEQUENCE [LARGE SCALE GENOMIC DNA]</scope>
    <source>
        <strain evidence="5 6">TBRC 11910</strain>
    </source>
</reference>
<dbReference type="RefSeq" id="WP_170196155.1">
    <property type="nucleotide sequence ID" value="NZ_JABBNB010000025.1"/>
</dbReference>
<evidence type="ECO:0000256" key="4">
    <source>
        <dbReference type="ARBA" id="ARBA00023136"/>
    </source>
</evidence>
<dbReference type="GO" id="GO:0016020">
    <property type="term" value="C:membrane"/>
    <property type="evidence" value="ECO:0007669"/>
    <property type="project" value="UniProtKB-SubCell"/>
</dbReference>